<dbReference type="Gene3D" id="3.30.420.40">
    <property type="match status" value="1"/>
</dbReference>
<sequence>MEQKVGIIDLGSNTVRLVIMKITEDGAYTLLDEQKETVRLDASVEAGGLLEGPAVEHAVDTIRLFKRLCDVNGVTRIIGLATAAVRKARNKQRFIELVQQQTGVSFSVISGMQEAEYDYIGVVNSTSIEDGLIVDIGGGSTELVRFEHRRLVHATSMPFGAITLTDSFLGRSKPKPDDVNRLNEFIHSKLREHAWVAFPDATLVGVGGTIRNVAKIHQAKSNYRLPLLHGYAMPFADIKSLWEDMQDTTVSQRKKMRGLSDDRADIFLGGMAALVNVLEFSHIDNVVVSGNGVREGAFYKEVLGWRGGDRDVLDTSIENILKIYNVNVRHAQYVARLSIKLFDQLATLHGCGNDFKKILYAAARLHDVGTALNYYNHSQHTLYIILNSQIYGFTHRELVLCALIAASHHKDMVKSYARHYEGILYKDDAEKAQRMSAILRLAESMDRSESGVVKDVICSISDDYVKLETVVNGDGVLELADADNHRSYFKKIYDKDIHIAKL</sequence>
<protein>
    <submittedName>
        <fullName evidence="5">Ppx/GppA phosphatase</fullName>
    </submittedName>
</protein>
<dbReference type="Proteomes" id="UP000008457">
    <property type="component" value="Chromosome"/>
</dbReference>
<dbReference type="RefSeq" id="WP_013780988.1">
    <property type="nucleotide sequence ID" value="NC_015520.1"/>
</dbReference>
<dbReference type="Gene3D" id="3.30.420.150">
    <property type="entry name" value="Exopolyphosphatase. Domain 2"/>
    <property type="match status" value="1"/>
</dbReference>
<keyword evidence="2" id="KW-0378">Hydrolase</keyword>
<feature type="domain" description="Ppx/GppA phosphatase C-terminal" evidence="4">
    <location>
        <begin position="314"/>
        <end position="463"/>
    </location>
</feature>
<reference evidence="5 6" key="2">
    <citation type="journal article" date="2011" name="Stand. Genomic Sci.">
        <title>Complete genome sequence of Mahella australiensis type strain (50-1 BON).</title>
        <authorList>
            <person name="Sikorski J."/>
            <person name="Teshima H."/>
            <person name="Nolan M."/>
            <person name="Lucas S."/>
            <person name="Hammon N."/>
            <person name="Deshpande S."/>
            <person name="Cheng J.F."/>
            <person name="Pitluck S."/>
            <person name="Liolios K."/>
            <person name="Pagani I."/>
            <person name="Ivanova N."/>
            <person name="Huntemann M."/>
            <person name="Mavromatis K."/>
            <person name="Ovchinikova G."/>
            <person name="Pati A."/>
            <person name="Tapia R."/>
            <person name="Han C."/>
            <person name="Goodwin L."/>
            <person name="Chen A."/>
            <person name="Palaniappan K."/>
            <person name="Land M."/>
            <person name="Hauser L."/>
            <person name="Ngatchou-Djao O.D."/>
            <person name="Rohde M."/>
            <person name="Pukall R."/>
            <person name="Spring S."/>
            <person name="Abt B."/>
            <person name="Goker M."/>
            <person name="Detter J.C."/>
            <person name="Woyke T."/>
            <person name="Bristow J."/>
            <person name="Markowitz V."/>
            <person name="Hugenholtz P."/>
            <person name="Eisen J.A."/>
            <person name="Kyrpides N.C."/>
            <person name="Klenk H.P."/>
            <person name="Lapidus A."/>
        </authorList>
    </citation>
    <scope>NUCLEOTIDE SEQUENCE [LARGE SCALE GENOMIC DNA]</scope>
    <source>
        <strain evidence="6">DSM 15567 / CIP 107919 / 50-1 BON</strain>
    </source>
</reference>
<dbReference type="InterPro" id="IPR003695">
    <property type="entry name" value="Ppx_GppA_N"/>
</dbReference>
<feature type="domain" description="Ppx/GppA phosphatase N-terminal" evidence="3">
    <location>
        <begin position="19"/>
        <end position="302"/>
    </location>
</feature>
<dbReference type="CDD" id="cd24052">
    <property type="entry name" value="ASKHA_NBD_HpPPX-GppA-like"/>
    <property type="match status" value="1"/>
</dbReference>
<organism evidence="5 6">
    <name type="scientific">Mahella australiensis (strain DSM 15567 / CIP 107919 / 50-1 BON)</name>
    <dbReference type="NCBI Taxonomy" id="697281"/>
    <lineage>
        <taxon>Bacteria</taxon>
        <taxon>Bacillati</taxon>
        <taxon>Bacillota</taxon>
        <taxon>Clostridia</taxon>
        <taxon>Thermoanaerobacterales</taxon>
        <taxon>Thermoanaerobacterales Family IV. Incertae Sedis</taxon>
        <taxon>Mahella</taxon>
    </lineage>
</organism>
<proteinExistence type="inferred from homology"/>
<evidence type="ECO:0000256" key="1">
    <source>
        <dbReference type="ARBA" id="ARBA00007125"/>
    </source>
</evidence>
<comment type="similarity">
    <text evidence="1">Belongs to the GppA/Ppx family.</text>
</comment>
<dbReference type="STRING" id="697281.Mahau_1364"/>
<dbReference type="PANTHER" id="PTHR30005:SF0">
    <property type="entry name" value="RETROGRADE REGULATION PROTEIN 2"/>
    <property type="match status" value="1"/>
</dbReference>
<dbReference type="SUPFAM" id="SSF109604">
    <property type="entry name" value="HD-domain/PDEase-like"/>
    <property type="match status" value="1"/>
</dbReference>
<dbReference type="KEGG" id="mas:Mahau_1364"/>
<evidence type="ECO:0000313" key="6">
    <source>
        <dbReference type="Proteomes" id="UP000008457"/>
    </source>
</evidence>
<keyword evidence="6" id="KW-1185">Reference proteome</keyword>
<dbReference type="PANTHER" id="PTHR30005">
    <property type="entry name" value="EXOPOLYPHOSPHATASE"/>
    <property type="match status" value="1"/>
</dbReference>
<dbReference type="InterPro" id="IPR048950">
    <property type="entry name" value="Ppx_GppA_C"/>
</dbReference>
<name>F3ZXA1_MAHA5</name>
<gene>
    <name evidence="5" type="ordered locus">Mahau_1364</name>
</gene>
<reference evidence="6" key="1">
    <citation type="submission" date="2010-11" db="EMBL/GenBank/DDBJ databases">
        <title>The complete genome of Mahella australiensis DSM 15567.</title>
        <authorList>
            <consortium name="US DOE Joint Genome Institute (JGI-PGF)"/>
            <person name="Lucas S."/>
            <person name="Copeland A."/>
            <person name="Lapidus A."/>
            <person name="Bruce D."/>
            <person name="Goodwin L."/>
            <person name="Pitluck S."/>
            <person name="Kyrpides N."/>
            <person name="Mavromatis K."/>
            <person name="Pagani I."/>
            <person name="Ivanova N."/>
            <person name="Teshima H."/>
            <person name="Brettin T."/>
            <person name="Detter J.C."/>
            <person name="Han C."/>
            <person name="Tapia R."/>
            <person name="Land M."/>
            <person name="Hauser L."/>
            <person name="Markowitz V."/>
            <person name="Cheng J.-F."/>
            <person name="Hugenholtz P."/>
            <person name="Woyke T."/>
            <person name="Wu D."/>
            <person name="Spring S."/>
            <person name="Pukall R."/>
            <person name="Steenblock K."/>
            <person name="Schneider S."/>
            <person name="Klenk H.-P."/>
            <person name="Eisen J.A."/>
        </authorList>
    </citation>
    <scope>NUCLEOTIDE SEQUENCE [LARGE SCALE GENOMIC DNA]</scope>
    <source>
        <strain evidence="6">DSM 15567 / CIP 107919 / 50-1 BON</strain>
    </source>
</reference>
<dbReference type="Pfam" id="PF02541">
    <property type="entry name" value="Ppx-GppA"/>
    <property type="match status" value="1"/>
</dbReference>
<evidence type="ECO:0000313" key="5">
    <source>
        <dbReference type="EMBL" id="AEE96558.1"/>
    </source>
</evidence>
<dbReference type="eggNOG" id="COG0248">
    <property type="taxonomic scope" value="Bacteria"/>
</dbReference>
<dbReference type="InterPro" id="IPR050273">
    <property type="entry name" value="GppA/Ppx_hydrolase"/>
</dbReference>
<dbReference type="InterPro" id="IPR043129">
    <property type="entry name" value="ATPase_NBD"/>
</dbReference>
<dbReference type="InterPro" id="IPR003607">
    <property type="entry name" value="HD/PDEase_dom"/>
</dbReference>
<dbReference type="HOGENOM" id="CLU_025908_4_2_9"/>
<evidence type="ECO:0000259" key="4">
    <source>
        <dbReference type="Pfam" id="PF21447"/>
    </source>
</evidence>
<evidence type="ECO:0000259" key="3">
    <source>
        <dbReference type="Pfam" id="PF02541"/>
    </source>
</evidence>
<dbReference type="CDD" id="cd00077">
    <property type="entry name" value="HDc"/>
    <property type="match status" value="1"/>
</dbReference>
<dbReference type="AlphaFoldDB" id="F3ZXA1"/>
<dbReference type="PIRSF" id="PIRSF001267">
    <property type="entry name" value="Pyrophosphatase_GppA_Ppx"/>
    <property type="match status" value="1"/>
</dbReference>
<dbReference type="EMBL" id="CP002360">
    <property type="protein sequence ID" value="AEE96558.1"/>
    <property type="molecule type" value="Genomic_DNA"/>
</dbReference>
<dbReference type="SUPFAM" id="SSF53067">
    <property type="entry name" value="Actin-like ATPase domain"/>
    <property type="match status" value="2"/>
</dbReference>
<evidence type="ECO:0000256" key="2">
    <source>
        <dbReference type="ARBA" id="ARBA00022801"/>
    </source>
</evidence>
<dbReference type="InterPro" id="IPR030673">
    <property type="entry name" value="PyroPPase_GppA_Ppx"/>
</dbReference>
<dbReference type="GO" id="GO:0016462">
    <property type="term" value="F:pyrophosphatase activity"/>
    <property type="evidence" value="ECO:0007669"/>
    <property type="project" value="TreeGrafter"/>
</dbReference>
<dbReference type="Pfam" id="PF21447">
    <property type="entry name" value="Ppx-GppA_III"/>
    <property type="match status" value="1"/>
</dbReference>
<accession>F3ZXA1</accession>
<dbReference type="Gene3D" id="1.10.3210.10">
    <property type="entry name" value="Hypothetical protein af1432"/>
    <property type="match status" value="1"/>
</dbReference>